<keyword evidence="5 7" id="KW-0413">Isomerase</keyword>
<dbReference type="InterPro" id="IPR011013">
    <property type="entry name" value="Gal_mutarotase_sf_dom"/>
</dbReference>
<dbReference type="Proteomes" id="UP000014760">
    <property type="component" value="Unassembled WGS sequence"/>
</dbReference>
<dbReference type="FunCoup" id="R7V012">
    <property type="interactions" value="357"/>
</dbReference>
<comment type="catalytic activity">
    <reaction evidence="1">
        <text>alpha-D-glucose 6-phosphate = beta-D-glucose 6-phosphate</text>
        <dbReference type="Rhea" id="RHEA:16249"/>
        <dbReference type="ChEBI" id="CHEBI:58225"/>
        <dbReference type="ChEBI" id="CHEBI:58247"/>
        <dbReference type="EC" id="5.1.3.15"/>
    </reaction>
</comment>
<name>R7V012_CAPTE</name>
<protein>
    <recommendedName>
        <fullName evidence="7">glucose-6-phosphate 1-epimerase</fullName>
        <ecNumber evidence="7">5.1.3.15</ecNumber>
    </recommendedName>
</protein>
<dbReference type="EC" id="5.1.3.15" evidence="7"/>
<evidence type="ECO:0000256" key="4">
    <source>
        <dbReference type="ARBA" id="ARBA00005866"/>
    </source>
</evidence>
<evidence type="ECO:0000313" key="11">
    <source>
        <dbReference type="Proteomes" id="UP000014760"/>
    </source>
</evidence>
<dbReference type="PIRSF" id="PIRSF016020">
    <property type="entry name" value="PHexose_mutarotase"/>
    <property type="match status" value="1"/>
</dbReference>
<feature type="active site" evidence="8">
    <location>
        <position position="253"/>
    </location>
</feature>
<dbReference type="GO" id="GO:0006012">
    <property type="term" value="P:galactose metabolic process"/>
    <property type="evidence" value="ECO:0007669"/>
    <property type="project" value="UniProtKB-UniPathway"/>
</dbReference>
<dbReference type="EnsemblMetazoa" id="CapteT152132">
    <property type="protein sequence ID" value="CapteP152132"/>
    <property type="gene ID" value="CapteG152132"/>
</dbReference>
<dbReference type="Pfam" id="PF01263">
    <property type="entry name" value="Aldose_epim"/>
    <property type="match status" value="1"/>
</dbReference>
<dbReference type="OMA" id="TQALHSY"/>
<keyword evidence="11" id="KW-1185">Reference proteome</keyword>
<dbReference type="OrthoDB" id="1659429at2759"/>
<dbReference type="EMBL" id="AMQN01005571">
    <property type="status" value="NOT_ANNOTATED_CDS"/>
    <property type="molecule type" value="Genomic_DNA"/>
</dbReference>
<proteinExistence type="inferred from homology"/>
<evidence type="ECO:0000256" key="8">
    <source>
        <dbReference type="PIRSR" id="PIRSR016020-1"/>
    </source>
</evidence>
<comment type="catalytic activity">
    <reaction evidence="2">
        <text>alpha-D-galactose = beta-D-galactose</text>
        <dbReference type="Rhea" id="RHEA:28675"/>
        <dbReference type="ChEBI" id="CHEBI:27667"/>
        <dbReference type="ChEBI" id="CHEBI:28061"/>
        <dbReference type="EC" id="5.1.3.3"/>
    </reaction>
    <physiologicalReaction direction="right-to-left" evidence="2">
        <dbReference type="Rhea" id="RHEA:28677"/>
    </physiologicalReaction>
</comment>
<organism evidence="9">
    <name type="scientific">Capitella teleta</name>
    <name type="common">Polychaete worm</name>
    <dbReference type="NCBI Taxonomy" id="283909"/>
    <lineage>
        <taxon>Eukaryota</taxon>
        <taxon>Metazoa</taxon>
        <taxon>Spiralia</taxon>
        <taxon>Lophotrochozoa</taxon>
        <taxon>Annelida</taxon>
        <taxon>Polychaeta</taxon>
        <taxon>Sedentaria</taxon>
        <taxon>Scolecida</taxon>
        <taxon>Capitellidae</taxon>
        <taxon>Capitella</taxon>
    </lineage>
</organism>
<reference evidence="10" key="3">
    <citation type="submission" date="2015-06" db="UniProtKB">
        <authorList>
            <consortium name="EnsemblMetazoa"/>
        </authorList>
    </citation>
    <scope>IDENTIFICATION</scope>
</reference>
<dbReference type="UniPathway" id="UPA00214"/>
<dbReference type="InterPro" id="IPR014718">
    <property type="entry name" value="GH-type_carb-bd"/>
</dbReference>
<dbReference type="EMBL" id="KB296320">
    <property type="protein sequence ID" value="ELU11889.1"/>
    <property type="molecule type" value="Genomic_DNA"/>
</dbReference>
<dbReference type="CDD" id="cd09020">
    <property type="entry name" value="D-hex-6-P-epi_like"/>
    <property type="match status" value="1"/>
</dbReference>
<dbReference type="GO" id="GO:0030246">
    <property type="term" value="F:carbohydrate binding"/>
    <property type="evidence" value="ECO:0007669"/>
    <property type="project" value="UniProtKB-UniRule"/>
</dbReference>
<evidence type="ECO:0000256" key="3">
    <source>
        <dbReference type="ARBA" id="ARBA00004947"/>
    </source>
</evidence>
<dbReference type="PANTHER" id="PTHR11122">
    <property type="entry name" value="APOSPORY-ASSOCIATED PROTEIN C-RELATED"/>
    <property type="match status" value="1"/>
</dbReference>
<evidence type="ECO:0000256" key="5">
    <source>
        <dbReference type="ARBA" id="ARBA00023235"/>
    </source>
</evidence>
<sequence>MSPNPKDLLVLDRGHNTTCTIHLHGATVLSWILKGEEKIFLSPKAVFDNKKAIRGGIPVVFPCFGPWELGPAHGFARISRWEVIQEPKKTEAGDIRAILVLTDSESSRKLWNYSFRLTYTVTLAENSLVTDFSVTNKSSESFDFTCLLHTYFRVDDINTVSVSGLKGLKYADKVRDGNLFSEDREVVTIRENVDRVYIATENTHLISNTLDGKTLTISKSNFPDTVVWNPWKAKAAAMPDLGEESYPNMVCVEAGHVSSPVNLSAGATYNASQTLQA</sequence>
<accession>R7V012</accession>
<dbReference type="InterPro" id="IPR025532">
    <property type="entry name" value="G6P_1-epimerase"/>
</dbReference>
<dbReference type="STRING" id="283909.R7V012"/>
<reference evidence="11" key="1">
    <citation type="submission" date="2012-12" db="EMBL/GenBank/DDBJ databases">
        <authorList>
            <person name="Hellsten U."/>
            <person name="Grimwood J."/>
            <person name="Chapman J.A."/>
            <person name="Shapiro H."/>
            <person name="Aerts A."/>
            <person name="Otillar R.P."/>
            <person name="Terry A.Y."/>
            <person name="Boore J.L."/>
            <person name="Simakov O."/>
            <person name="Marletaz F."/>
            <person name="Cho S.-J."/>
            <person name="Edsinger-Gonzales E."/>
            <person name="Havlak P."/>
            <person name="Kuo D.-H."/>
            <person name="Larsson T."/>
            <person name="Lv J."/>
            <person name="Arendt D."/>
            <person name="Savage R."/>
            <person name="Osoegawa K."/>
            <person name="de Jong P."/>
            <person name="Lindberg D.R."/>
            <person name="Seaver E.C."/>
            <person name="Weisblat D.A."/>
            <person name="Putnam N.H."/>
            <person name="Grigoriev I.V."/>
            <person name="Rokhsar D.S."/>
        </authorList>
    </citation>
    <scope>NUCLEOTIDE SEQUENCE</scope>
    <source>
        <strain evidence="11">I ESC-2004</strain>
    </source>
</reference>
<dbReference type="SUPFAM" id="SSF74650">
    <property type="entry name" value="Galactose mutarotase-like"/>
    <property type="match status" value="1"/>
</dbReference>
<comment type="similarity">
    <text evidence="4 7">Belongs to the glucose-6-phosphate 1-epimerase family.</text>
</comment>
<evidence type="ECO:0000256" key="7">
    <source>
        <dbReference type="PIRNR" id="PIRNR016020"/>
    </source>
</evidence>
<dbReference type="GO" id="GO:0047938">
    <property type="term" value="F:glucose-6-phosphate 1-epimerase activity"/>
    <property type="evidence" value="ECO:0007669"/>
    <property type="project" value="UniProtKB-UniRule"/>
</dbReference>
<evidence type="ECO:0000313" key="9">
    <source>
        <dbReference type="EMBL" id="ELU11889.1"/>
    </source>
</evidence>
<dbReference type="PANTHER" id="PTHR11122:SF13">
    <property type="entry name" value="GLUCOSE-6-PHOSPHATE 1-EPIMERASE"/>
    <property type="match status" value="1"/>
</dbReference>
<evidence type="ECO:0000313" key="10">
    <source>
        <dbReference type="EnsemblMetazoa" id="CapteP152132"/>
    </source>
</evidence>
<dbReference type="GO" id="GO:0005737">
    <property type="term" value="C:cytoplasm"/>
    <property type="evidence" value="ECO:0007669"/>
    <property type="project" value="TreeGrafter"/>
</dbReference>
<evidence type="ECO:0000256" key="6">
    <source>
        <dbReference type="ARBA" id="ARBA00045743"/>
    </source>
</evidence>
<gene>
    <name evidence="9" type="ORF">CAPTEDRAFT_152132</name>
</gene>
<dbReference type="InterPro" id="IPR008183">
    <property type="entry name" value="Aldose_1/G6P_1-epimerase"/>
</dbReference>
<dbReference type="AlphaFoldDB" id="R7V012"/>
<comment type="function">
    <text evidence="6">Mutarotase that catalyzes the interconversion of beta-D-galactose and alpha-D-galactose during galactose metabolism. Beta-D-galactose is metabolized in the liver into glucose 1-phosphate, the primary metabolic fuel, by the action of four enzymes that constitute the Leloir pathway: GALM, GALK1 (galactokinase), GALT (galactose-1-phosphate uridylyltransferase) and GALE (UDP-galactose-4'-epimerase). Involved in the maintenance of the equilibrium between the beta- and alpha-anomers of galactose, therefore ensuring a sufficient supply of the alpha-anomer for GALK1. Also active on D-glucose although shows a preference for galactose over glucose.</text>
</comment>
<reference evidence="9 11" key="2">
    <citation type="journal article" date="2013" name="Nature">
        <title>Insights into bilaterian evolution from three spiralian genomes.</title>
        <authorList>
            <person name="Simakov O."/>
            <person name="Marletaz F."/>
            <person name="Cho S.J."/>
            <person name="Edsinger-Gonzales E."/>
            <person name="Havlak P."/>
            <person name="Hellsten U."/>
            <person name="Kuo D.H."/>
            <person name="Larsson T."/>
            <person name="Lv J."/>
            <person name="Arendt D."/>
            <person name="Savage R."/>
            <person name="Osoegawa K."/>
            <person name="de Jong P."/>
            <person name="Grimwood J."/>
            <person name="Chapman J.A."/>
            <person name="Shapiro H."/>
            <person name="Aerts A."/>
            <person name="Otillar R.P."/>
            <person name="Terry A.Y."/>
            <person name="Boore J.L."/>
            <person name="Grigoriev I.V."/>
            <person name="Lindberg D.R."/>
            <person name="Seaver E.C."/>
            <person name="Weisblat D.A."/>
            <person name="Putnam N.H."/>
            <person name="Rokhsar D.S."/>
        </authorList>
    </citation>
    <scope>NUCLEOTIDE SEQUENCE</scope>
    <source>
        <strain evidence="9 11">I ESC-2004</strain>
    </source>
</reference>
<dbReference type="GO" id="GO:0004034">
    <property type="term" value="F:aldose 1-epimerase activity"/>
    <property type="evidence" value="ECO:0007669"/>
    <property type="project" value="UniProtKB-EC"/>
</dbReference>
<feature type="active site" evidence="8">
    <location>
        <position position="149"/>
    </location>
</feature>
<comment type="pathway">
    <text evidence="3">Carbohydrate metabolism; galactose metabolism.</text>
</comment>
<dbReference type="HOGENOM" id="CLU_048345_1_0_1"/>
<evidence type="ECO:0000256" key="1">
    <source>
        <dbReference type="ARBA" id="ARBA00001096"/>
    </source>
</evidence>
<dbReference type="Gene3D" id="2.70.98.10">
    <property type="match status" value="1"/>
</dbReference>
<evidence type="ECO:0000256" key="2">
    <source>
        <dbReference type="ARBA" id="ARBA00001712"/>
    </source>
</evidence>